<evidence type="ECO:0000313" key="3">
    <source>
        <dbReference type="Proteomes" id="UP000284120"/>
    </source>
</evidence>
<dbReference type="AlphaFoldDB" id="A0A3S3PI17"/>
<feature type="chain" id="PRO_5018552653" description="DUF4421 domain-containing protein" evidence="1">
    <location>
        <begin position="21"/>
        <end position="319"/>
    </location>
</feature>
<evidence type="ECO:0000313" key="2">
    <source>
        <dbReference type="EMBL" id="RWU09893.1"/>
    </source>
</evidence>
<name>A0A3S3PI17_9SPHI</name>
<dbReference type="EMBL" id="SAYW01000001">
    <property type="protein sequence ID" value="RWU09893.1"/>
    <property type="molecule type" value="Genomic_DNA"/>
</dbReference>
<evidence type="ECO:0008006" key="4">
    <source>
        <dbReference type="Google" id="ProtNLM"/>
    </source>
</evidence>
<dbReference type="Proteomes" id="UP000284120">
    <property type="component" value="Unassembled WGS sequence"/>
</dbReference>
<dbReference type="OrthoDB" id="1493156at2"/>
<keyword evidence="1" id="KW-0732">Signal</keyword>
<reference evidence="2 3" key="1">
    <citation type="submission" date="2018-06" db="EMBL/GenBank/DDBJ databases">
        <title>Pedobacter endophyticus sp. nov., an endophytic bacterium isolated from a leaf of Triticum aestivum.</title>
        <authorList>
            <person name="Zhang L."/>
        </authorList>
    </citation>
    <scope>NUCLEOTIDE SEQUENCE [LARGE SCALE GENOMIC DNA]</scope>
    <source>
        <strain evidence="2 3">CM134L-2</strain>
    </source>
</reference>
<evidence type="ECO:0000256" key="1">
    <source>
        <dbReference type="SAM" id="SignalP"/>
    </source>
</evidence>
<keyword evidence="3" id="KW-1185">Reference proteome</keyword>
<organism evidence="2 3">
    <name type="scientific">Pedobacter chitinilyticus</name>
    <dbReference type="NCBI Taxonomy" id="2233776"/>
    <lineage>
        <taxon>Bacteria</taxon>
        <taxon>Pseudomonadati</taxon>
        <taxon>Bacteroidota</taxon>
        <taxon>Sphingobacteriia</taxon>
        <taxon>Sphingobacteriales</taxon>
        <taxon>Sphingobacteriaceae</taxon>
        <taxon>Pedobacter</taxon>
    </lineage>
</organism>
<sequence>MKTKITLLSLLTALSLSSSAQTVFEDASGESILIKNDALKDWFNIRINTASESFTLSYIGTKALDNKNIKNSTTEKISRTSMMGFDLKLKVKDGIGSIYKQGKLNTGISGTFIWGIQKENFDTQTSINTKPRSFYLKAGLSYDKYTMLDTLNFSKTELKKLQPYASVNKNCFNTLKTSNGNPYYTLTGISVGYKMTNNTEDLDDGIGSSLIGTSTNYSVGKQNTGKLGDYRTYHSFPVRFDYGVLPRMFGKNILGINAYARAGLNEPETPINLGTGIFFSKNNEPTNVVGGFGWQFNNVFNKSLMANSSVFVYIGYTIQ</sequence>
<gene>
    <name evidence="2" type="ORF">DPV69_00665</name>
</gene>
<comment type="caution">
    <text evidence="2">The sequence shown here is derived from an EMBL/GenBank/DDBJ whole genome shotgun (WGS) entry which is preliminary data.</text>
</comment>
<proteinExistence type="predicted"/>
<feature type="signal peptide" evidence="1">
    <location>
        <begin position="1"/>
        <end position="20"/>
    </location>
</feature>
<dbReference type="RefSeq" id="WP_128353264.1">
    <property type="nucleotide sequence ID" value="NZ_QMHN01000001.1"/>
</dbReference>
<accession>A0A3S3PI17</accession>
<protein>
    <recommendedName>
        <fullName evidence="4">DUF4421 domain-containing protein</fullName>
    </recommendedName>
</protein>